<dbReference type="PANTHER" id="PTHR43031">
    <property type="entry name" value="FAD-DEPENDENT OXIDOREDUCTASE"/>
    <property type="match status" value="1"/>
</dbReference>
<dbReference type="PROSITE" id="PS51257">
    <property type="entry name" value="PROKAR_LIPOPROTEIN"/>
    <property type="match status" value="1"/>
</dbReference>
<dbReference type="InterPro" id="IPR050229">
    <property type="entry name" value="GlpE_sulfurtransferase"/>
</dbReference>
<feature type="chain" id="PRO_5039662110" evidence="1">
    <location>
        <begin position="30"/>
        <end position="184"/>
    </location>
</feature>
<dbReference type="EMBL" id="AP006840">
    <property type="protein sequence ID" value="BAD39093.1"/>
    <property type="molecule type" value="Genomic_DNA"/>
</dbReference>
<evidence type="ECO:0000313" key="3">
    <source>
        <dbReference type="EMBL" id="BAD39093.1"/>
    </source>
</evidence>
<dbReference type="KEGG" id="sth:STH108"/>
<keyword evidence="1" id="KW-0732">Signal</keyword>
<dbReference type="SUPFAM" id="SSF52821">
    <property type="entry name" value="Rhodanese/Cell cycle control phosphatase"/>
    <property type="match status" value="1"/>
</dbReference>
<dbReference type="Proteomes" id="UP000000417">
    <property type="component" value="Chromosome"/>
</dbReference>
<dbReference type="Gene3D" id="3.40.250.10">
    <property type="entry name" value="Rhodanese-like domain"/>
    <property type="match status" value="1"/>
</dbReference>
<protein>
    <submittedName>
        <fullName evidence="3">Conserved domain protein</fullName>
    </submittedName>
</protein>
<feature type="signal peptide" evidence="1">
    <location>
        <begin position="1"/>
        <end position="29"/>
    </location>
</feature>
<dbReference type="HOGENOM" id="CLU_1467498_0_0_9"/>
<evidence type="ECO:0000256" key="1">
    <source>
        <dbReference type="SAM" id="SignalP"/>
    </source>
</evidence>
<proteinExistence type="predicted"/>
<organism evidence="3 4">
    <name type="scientific">Symbiobacterium thermophilum (strain DSM 24528 / JCM 14929 / IAM 14863 / T)</name>
    <dbReference type="NCBI Taxonomy" id="292459"/>
    <lineage>
        <taxon>Bacteria</taxon>
        <taxon>Bacillati</taxon>
        <taxon>Bacillota</taxon>
        <taxon>Clostridia</taxon>
        <taxon>Eubacteriales</taxon>
        <taxon>Symbiobacteriaceae</taxon>
        <taxon>Symbiobacterium</taxon>
    </lineage>
</organism>
<sequence length="184" mass="19456">MSEGGHRMANLKRRTALSLALVFALAALAACGGSAQQPVATNQAAAAPTQECPPCPEPEPCDEEAILLEAAQDYFNNMASHRNMIDAAEVKEKLEAGDDSIFLLDIRADADFAAGHVEGSVNIPFAALGMNFDKLPTDKLIVVNCYSGQQSGQAAAVLRMAGYNAMSLKGGFPNYEKAELPIVQ</sequence>
<dbReference type="InterPro" id="IPR036873">
    <property type="entry name" value="Rhodanese-like_dom_sf"/>
</dbReference>
<accession>Q67TA0</accession>
<dbReference type="SMART" id="SM00450">
    <property type="entry name" value="RHOD"/>
    <property type="match status" value="1"/>
</dbReference>
<dbReference type="STRING" id="292459.STH108"/>
<keyword evidence="4" id="KW-1185">Reference proteome</keyword>
<evidence type="ECO:0000259" key="2">
    <source>
        <dbReference type="PROSITE" id="PS50206"/>
    </source>
</evidence>
<dbReference type="Pfam" id="PF00581">
    <property type="entry name" value="Rhodanese"/>
    <property type="match status" value="1"/>
</dbReference>
<dbReference type="InterPro" id="IPR001763">
    <property type="entry name" value="Rhodanese-like_dom"/>
</dbReference>
<dbReference type="AlphaFoldDB" id="Q67TA0"/>
<dbReference type="PANTHER" id="PTHR43031:SF1">
    <property type="entry name" value="PYRIDINE NUCLEOTIDE-DISULPHIDE OXIDOREDUCTASE"/>
    <property type="match status" value="1"/>
</dbReference>
<reference evidence="3 4" key="1">
    <citation type="journal article" date="2004" name="Nucleic Acids Res.">
        <title>Genome sequence of Symbiobacterium thermophilum, an uncultivable bacterium that depends on microbial commensalism.</title>
        <authorList>
            <person name="Ueda K."/>
            <person name="Yamashita A."/>
            <person name="Ishikawa J."/>
            <person name="Shimada M."/>
            <person name="Watsuji T."/>
            <person name="Morimura K."/>
            <person name="Ikeda H."/>
            <person name="Hattori M."/>
            <person name="Beppu T."/>
        </authorList>
    </citation>
    <scope>NUCLEOTIDE SEQUENCE [LARGE SCALE GENOMIC DNA]</scope>
    <source>
        <strain evidence="4">T / IAM 14863</strain>
    </source>
</reference>
<dbReference type="eggNOG" id="COG0607">
    <property type="taxonomic scope" value="Bacteria"/>
</dbReference>
<gene>
    <name evidence="3" type="ordered locus">STH108</name>
</gene>
<name>Q67TA0_SYMTH</name>
<dbReference type="CDD" id="cd00158">
    <property type="entry name" value="RHOD"/>
    <property type="match status" value="1"/>
</dbReference>
<feature type="domain" description="Rhodanese" evidence="2">
    <location>
        <begin position="97"/>
        <end position="184"/>
    </location>
</feature>
<dbReference type="PROSITE" id="PS50206">
    <property type="entry name" value="RHODANESE_3"/>
    <property type="match status" value="1"/>
</dbReference>
<evidence type="ECO:0000313" key="4">
    <source>
        <dbReference type="Proteomes" id="UP000000417"/>
    </source>
</evidence>